<keyword evidence="2" id="KW-1185">Reference proteome</keyword>
<proteinExistence type="predicted"/>
<organism evidence="1 2">
    <name type="scientific">Amycolatopsis nalaikhensis</name>
    <dbReference type="NCBI Taxonomy" id="715472"/>
    <lineage>
        <taxon>Bacteria</taxon>
        <taxon>Bacillati</taxon>
        <taxon>Actinomycetota</taxon>
        <taxon>Actinomycetes</taxon>
        <taxon>Pseudonocardiales</taxon>
        <taxon>Pseudonocardiaceae</taxon>
        <taxon>Amycolatopsis</taxon>
    </lineage>
</organism>
<dbReference type="Proteomes" id="UP001227101">
    <property type="component" value="Chromosome"/>
</dbReference>
<dbReference type="EMBL" id="CP127173">
    <property type="protein sequence ID" value="WIV52827.1"/>
    <property type="molecule type" value="Genomic_DNA"/>
</dbReference>
<gene>
    <name evidence="1" type="ORF">QP939_28195</name>
</gene>
<dbReference type="RefSeq" id="WP_285449229.1">
    <property type="nucleotide sequence ID" value="NZ_CP127173.1"/>
</dbReference>
<accession>A0ABY8X949</accession>
<protein>
    <submittedName>
        <fullName evidence="1">Uncharacterized protein</fullName>
    </submittedName>
</protein>
<name>A0ABY8X949_9PSEU</name>
<evidence type="ECO:0000313" key="2">
    <source>
        <dbReference type="Proteomes" id="UP001227101"/>
    </source>
</evidence>
<reference evidence="1 2" key="1">
    <citation type="submission" date="2023-06" db="EMBL/GenBank/DDBJ databases">
        <authorList>
            <person name="Oyuntsetseg B."/>
            <person name="Kim S.B."/>
        </authorList>
    </citation>
    <scope>NUCLEOTIDE SEQUENCE [LARGE SCALE GENOMIC DNA]</scope>
    <source>
        <strain evidence="1 2">2-2</strain>
    </source>
</reference>
<evidence type="ECO:0000313" key="1">
    <source>
        <dbReference type="EMBL" id="WIV52827.1"/>
    </source>
</evidence>
<sequence length="83" mass="9345">MRPPPARPGAVIRVATPDDWREWRTLRLAALRDAPDASLADWADAPEERWRARLEGSHNVLADLGVRLEYKGLNPQAQPHRSG</sequence>